<dbReference type="AlphaFoldDB" id="A0A4Y2B4L0"/>
<sequence length="101" mass="11300">MVITGRKIGTIGGMIKHLPAETLQKLRMKRAWSWSRLPETTICSSTWRGSWRSRIPPVTTTSRQTAATGWLRSPAIELFDACLQKFVSRYDKGFSSGGIVS</sequence>
<dbReference type="Proteomes" id="UP000499080">
    <property type="component" value="Unassembled WGS sequence"/>
</dbReference>
<reference evidence="1 2" key="1">
    <citation type="journal article" date="2019" name="Sci. Rep.">
        <title>Orb-weaving spider Araneus ventricosus genome elucidates the spidroin gene catalogue.</title>
        <authorList>
            <person name="Kono N."/>
            <person name="Nakamura H."/>
            <person name="Ohtoshi R."/>
            <person name="Moran D.A.P."/>
            <person name="Shinohara A."/>
            <person name="Yoshida Y."/>
            <person name="Fujiwara M."/>
            <person name="Mori M."/>
            <person name="Tomita M."/>
            <person name="Arakawa K."/>
        </authorList>
    </citation>
    <scope>NUCLEOTIDE SEQUENCE [LARGE SCALE GENOMIC DNA]</scope>
</reference>
<name>A0A4Y2B4L0_ARAVE</name>
<comment type="caution">
    <text evidence="1">The sequence shown here is derived from an EMBL/GenBank/DDBJ whole genome shotgun (WGS) entry which is preliminary data.</text>
</comment>
<dbReference type="EMBL" id="BGPR01000047">
    <property type="protein sequence ID" value="GBL86226.1"/>
    <property type="molecule type" value="Genomic_DNA"/>
</dbReference>
<proteinExistence type="predicted"/>
<organism evidence="1 2">
    <name type="scientific">Araneus ventricosus</name>
    <name type="common">Orbweaver spider</name>
    <name type="synonym">Epeira ventricosa</name>
    <dbReference type="NCBI Taxonomy" id="182803"/>
    <lineage>
        <taxon>Eukaryota</taxon>
        <taxon>Metazoa</taxon>
        <taxon>Ecdysozoa</taxon>
        <taxon>Arthropoda</taxon>
        <taxon>Chelicerata</taxon>
        <taxon>Arachnida</taxon>
        <taxon>Araneae</taxon>
        <taxon>Araneomorphae</taxon>
        <taxon>Entelegynae</taxon>
        <taxon>Araneoidea</taxon>
        <taxon>Araneidae</taxon>
        <taxon>Araneus</taxon>
    </lineage>
</organism>
<evidence type="ECO:0000313" key="1">
    <source>
        <dbReference type="EMBL" id="GBL86226.1"/>
    </source>
</evidence>
<gene>
    <name evidence="1" type="ORF">AVEN_131959_1</name>
</gene>
<keyword evidence="2" id="KW-1185">Reference proteome</keyword>
<accession>A0A4Y2B4L0</accession>
<protein>
    <submittedName>
        <fullName evidence="1">Uncharacterized protein</fullName>
    </submittedName>
</protein>
<evidence type="ECO:0000313" key="2">
    <source>
        <dbReference type="Proteomes" id="UP000499080"/>
    </source>
</evidence>